<gene>
    <name evidence="2" type="ORF">IPJ38_05520</name>
</gene>
<accession>A0A935K1B4</accession>
<evidence type="ECO:0000313" key="3">
    <source>
        <dbReference type="Proteomes" id="UP000739411"/>
    </source>
</evidence>
<dbReference type="AlphaFoldDB" id="A0A935K1B4"/>
<sequence length="109" mass="11405">MKSMIFALALVLNIAPAVAADEGSAAIAAMGEINGVALACQQMAIVSRARNAITTTAPKTRGNGEIFEEATNASFLDFGKSKKTCPDTSALVQRLTDAEKRLTTAFAKQ</sequence>
<evidence type="ECO:0000313" key="2">
    <source>
        <dbReference type="EMBL" id="MBK7414643.1"/>
    </source>
</evidence>
<feature type="chain" id="PRO_5037392998" evidence="1">
    <location>
        <begin position="20"/>
        <end position="109"/>
    </location>
</feature>
<dbReference type="EMBL" id="JADJMS010000011">
    <property type="protein sequence ID" value="MBK7414643.1"/>
    <property type="molecule type" value="Genomic_DNA"/>
</dbReference>
<reference evidence="2 3" key="1">
    <citation type="submission" date="2020-10" db="EMBL/GenBank/DDBJ databases">
        <title>Connecting structure to function with the recovery of over 1000 high-quality activated sludge metagenome-assembled genomes encoding full-length rRNA genes using long-read sequencing.</title>
        <authorList>
            <person name="Singleton C.M."/>
            <person name="Petriglieri F."/>
            <person name="Kristensen J.M."/>
            <person name="Kirkegaard R.H."/>
            <person name="Michaelsen T.Y."/>
            <person name="Andersen M.H."/>
            <person name="Karst S.M."/>
            <person name="Dueholm M.S."/>
            <person name="Nielsen P.H."/>
            <person name="Albertsen M."/>
        </authorList>
    </citation>
    <scope>NUCLEOTIDE SEQUENCE [LARGE SCALE GENOMIC DNA]</scope>
    <source>
        <strain evidence="2">EsbW_18-Q3-R4-48_BATAC.463</strain>
    </source>
</reference>
<proteinExistence type="predicted"/>
<keyword evidence="1" id="KW-0732">Signal</keyword>
<dbReference type="Proteomes" id="UP000739411">
    <property type="component" value="Unassembled WGS sequence"/>
</dbReference>
<protein>
    <submittedName>
        <fullName evidence="2">Uncharacterized protein</fullName>
    </submittedName>
</protein>
<comment type="caution">
    <text evidence="2">The sequence shown here is derived from an EMBL/GenBank/DDBJ whole genome shotgun (WGS) entry which is preliminary data.</text>
</comment>
<name>A0A935K1B4_9RHOO</name>
<evidence type="ECO:0000256" key="1">
    <source>
        <dbReference type="SAM" id="SignalP"/>
    </source>
</evidence>
<feature type="signal peptide" evidence="1">
    <location>
        <begin position="1"/>
        <end position="19"/>
    </location>
</feature>
<organism evidence="2 3">
    <name type="scientific">Candidatus Dechloromonas phosphorivorans</name>
    <dbReference type="NCBI Taxonomy" id="2899244"/>
    <lineage>
        <taxon>Bacteria</taxon>
        <taxon>Pseudomonadati</taxon>
        <taxon>Pseudomonadota</taxon>
        <taxon>Betaproteobacteria</taxon>
        <taxon>Rhodocyclales</taxon>
        <taxon>Azonexaceae</taxon>
        <taxon>Dechloromonas</taxon>
    </lineage>
</organism>